<keyword evidence="4" id="KW-1185">Reference proteome</keyword>
<evidence type="ECO:0000259" key="2">
    <source>
        <dbReference type="Pfam" id="PF13086"/>
    </source>
</evidence>
<dbReference type="EMBL" id="KQ085995">
    <property type="protein sequence ID" value="KLO11671.1"/>
    <property type="molecule type" value="Genomic_DNA"/>
</dbReference>
<evidence type="ECO:0000256" key="1">
    <source>
        <dbReference type="SAM" id="MobiDB-lite"/>
    </source>
</evidence>
<organism evidence="3 4">
    <name type="scientific">Schizopora paradoxa</name>
    <dbReference type="NCBI Taxonomy" id="27342"/>
    <lineage>
        <taxon>Eukaryota</taxon>
        <taxon>Fungi</taxon>
        <taxon>Dikarya</taxon>
        <taxon>Basidiomycota</taxon>
        <taxon>Agaricomycotina</taxon>
        <taxon>Agaricomycetes</taxon>
        <taxon>Hymenochaetales</taxon>
        <taxon>Schizoporaceae</taxon>
        <taxon>Schizopora</taxon>
    </lineage>
</organism>
<feature type="domain" description="DNA2/NAM7 helicase helicase" evidence="2">
    <location>
        <begin position="254"/>
        <end position="320"/>
    </location>
</feature>
<dbReference type="Gene3D" id="3.40.50.300">
    <property type="entry name" value="P-loop containing nucleotide triphosphate hydrolases"/>
    <property type="match status" value="1"/>
</dbReference>
<accession>A0A0H2S3Y4</accession>
<dbReference type="AlphaFoldDB" id="A0A0H2S3Y4"/>
<evidence type="ECO:0000313" key="4">
    <source>
        <dbReference type="Proteomes" id="UP000053477"/>
    </source>
</evidence>
<proteinExistence type="predicted"/>
<dbReference type="PANTHER" id="PTHR43788">
    <property type="entry name" value="DNA2/NAM7 HELICASE FAMILY MEMBER"/>
    <property type="match status" value="1"/>
</dbReference>
<dbReference type="InterPro" id="IPR027417">
    <property type="entry name" value="P-loop_NTPase"/>
</dbReference>
<dbReference type="InterPro" id="IPR050534">
    <property type="entry name" value="Coronavir_polyprotein_1ab"/>
</dbReference>
<dbReference type="PANTHER" id="PTHR43788:SF8">
    <property type="entry name" value="DNA-BINDING PROTEIN SMUBP-2"/>
    <property type="match status" value="1"/>
</dbReference>
<protein>
    <recommendedName>
        <fullName evidence="2">DNA2/NAM7 helicase helicase domain-containing protein</fullName>
    </recommendedName>
</protein>
<feature type="region of interest" description="Disordered" evidence="1">
    <location>
        <begin position="19"/>
        <end position="39"/>
    </location>
</feature>
<dbReference type="SUPFAM" id="SSF52540">
    <property type="entry name" value="P-loop containing nucleoside triphosphate hydrolases"/>
    <property type="match status" value="1"/>
</dbReference>
<dbReference type="OrthoDB" id="6513042at2759"/>
<gene>
    <name evidence="3" type="ORF">SCHPADRAFT_830720</name>
</gene>
<name>A0A0H2S3Y4_9AGAM</name>
<dbReference type="InterPro" id="IPR041677">
    <property type="entry name" value="DNA2/NAM7_AAA_11"/>
</dbReference>
<dbReference type="Proteomes" id="UP000053477">
    <property type="component" value="Unassembled WGS sequence"/>
</dbReference>
<sequence length="553" mass="62570">MALSANDYTVVLNSPAPLPTEALRRRKDTPPNQNGPLGRLLGGEFGRLAGFGMARLAMHMKKFFDVHVKGFDISSSIPGKKSQSPGQLLRELPFECLYKMLAEEERIDAIKPRQIQGEFSDVTHTKEGDMVITNERYKTRVRASNTTRIIMHDEHDNEFVGRANGTSGKRTSVKPFGSYGGGKITKIKVIGKEERTLSERARDSYFLMILQGLRDLNDPNFPLIKHLWFPDHSTQALVQKETFSRRGASTNERLNDSQAAVVDAMVNSESPFIVVHGPPGTGKTSTISAAVKRWFQTSDTAWLVAQSNVGVKNIAERLCKDDIPFRLIVSKDFYFEWHEHIYEERIKEQMLRTDEFPPNALEVMRLFQGVRVVLCTLSTLSNPILTERKVFYHVPLSNLVVDEASQIGIFNYLRPSYSRCGLLQHLFGQFKTLTKVCFFGDPKQRTFEAFLRIVTDFISTLVPPHGQEAAVTMESIFDVQHLKPHAYFLNTQYRMPEPLGNFISNAVYNSKLKSSHVVKNPSCVAFVDANLGEEERKGMSFKVSARVRRSTLQ</sequence>
<evidence type="ECO:0000313" key="3">
    <source>
        <dbReference type="EMBL" id="KLO11671.1"/>
    </source>
</evidence>
<dbReference type="STRING" id="27342.A0A0H2S3Y4"/>
<dbReference type="InParanoid" id="A0A0H2S3Y4"/>
<dbReference type="Pfam" id="PF13086">
    <property type="entry name" value="AAA_11"/>
    <property type="match status" value="1"/>
</dbReference>
<reference evidence="3 4" key="1">
    <citation type="submission" date="2015-04" db="EMBL/GenBank/DDBJ databases">
        <title>Complete genome sequence of Schizopora paradoxa KUC8140, a cosmopolitan wood degrader in East Asia.</title>
        <authorList>
            <consortium name="DOE Joint Genome Institute"/>
            <person name="Min B."/>
            <person name="Park H."/>
            <person name="Jang Y."/>
            <person name="Kim J.-J."/>
            <person name="Kim K.H."/>
            <person name="Pangilinan J."/>
            <person name="Lipzen A."/>
            <person name="Riley R."/>
            <person name="Grigoriev I.V."/>
            <person name="Spatafora J.W."/>
            <person name="Choi I.-G."/>
        </authorList>
    </citation>
    <scope>NUCLEOTIDE SEQUENCE [LARGE SCALE GENOMIC DNA]</scope>
    <source>
        <strain evidence="3 4">KUC8140</strain>
    </source>
</reference>
<dbReference type="GO" id="GO:0043139">
    <property type="term" value="F:5'-3' DNA helicase activity"/>
    <property type="evidence" value="ECO:0007669"/>
    <property type="project" value="TreeGrafter"/>
</dbReference>